<organism evidence="2">
    <name type="scientific">marine sediment metagenome</name>
    <dbReference type="NCBI Taxonomy" id="412755"/>
    <lineage>
        <taxon>unclassified sequences</taxon>
        <taxon>metagenomes</taxon>
        <taxon>ecological metagenomes</taxon>
    </lineage>
</organism>
<feature type="compositionally biased region" description="Polar residues" evidence="1">
    <location>
        <begin position="193"/>
        <end position="203"/>
    </location>
</feature>
<sequence>MTILEGTFWEQPSVFLQQTLDIISDNVTILIAQLDGAPIYQAYIAIGILSNNPTAHQTLQGVEGLHDRLRERFDRLPAMIRSKAWEIIQHATGTKEMIAPPQVSQTIPREKNLETGRKTLAKLRELLAEEMRASPSVAEAATHLERTLETKYAPQLGSTVPPRASEPRKKPVKPSDEVKKKDEVHTPIVPSVKSGQTSMIDYS</sequence>
<feature type="region of interest" description="Disordered" evidence="1">
    <location>
        <begin position="149"/>
        <end position="203"/>
    </location>
</feature>
<proteinExistence type="predicted"/>
<evidence type="ECO:0000313" key="2">
    <source>
        <dbReference type="EMBL" id="KKN69127.1"/>
    </source>
</evidence>
<feature type="compositionally biased region" description="Basic and acidic residues" evidence="1">
    <location>
        <begin position="165"/>
        <end position="185"/>
    </location>
</feature>
<gene>
    <name evidence="2" type="ORF">LCGC14_0444160</name>
</gene>
<dbReference type="EMBL" id="LAZR01000432">
    <property type="protein sequence ID" value="KKN69127.1"/>
    <property type="molecule type" value="Genomic_DNA"/>
</dbReference>
<protein>
    <submittedName>
        <fullName evidence="2">Uncharacterized protein</fullName>
    </submittedName>
</protein>
<dbReference type="AlphaFoldDB" id="A0A0F9T2R1"/>
<reference evidence="2" key="1">
    <citation type="journal article" date="2015" name="Nature">
        <title>Complex archaea that bridge the gap between prokaryotes and eukaryotes.</title>
        <authorList>
            <person name="Spang A."/>
            <person name="Saw J.H."/>
            <person name="Jorgensen S.L."/>
            <person name="Zaremba-Niedzwiedzka K."/>
            <person name="Martijn J."/>
            <person name="Lind A.E."/>
            <person name="van Eijk R."/>
            <person name="Schleper C."/>
            <person name="Guy L."/>
            <person name="Ettema T.J."/>
        </authorList>
    </citation>
    <scope>NUCLEOTIDE SEQUENCE</scope>
</reference>
<comment type="caution">
    <text evidence="2">The sequence shown here is derived from an EMBL/GenBank/DDBJ whole genome shotgun (WGS) entry which is preliminary data.</text>
</comment>
<evidence type="ECO:0000256" key="1">
    <source>
        <dbReference type="SAM" id="MobiDB-lite"/>
    </source>
</evidence>
<accession>A0A0F9T2R1</accession>
<name>A0A0F9T2R1_9ZZZZ</name>